<feature type="region of interest" description="Disordered" evidence="1">
    <location>
        <begin position="23"/>
        <end position="49"/>
    </location>
</feature>
<dbReference type="EMBL" id="BAABLX010000020">
    <property type="protein sequence ID" value="GAA4943921.1"/>
    <property type="molecule type" value="Genomic_DNA"/>
</dbReference>
<evidence type="ECO:0000256" key="1">
    <source>
        <dbReference type="SAM" id="MobiDB-lite"/>
    </source>
</evidence>
<feature type="region of interest" description="Disordered" evidence="1">
    <location>
        <begin position="63"/>
        <end position="96"/>
    </location>
</feature>
<name>A0AAV3U2L3_9ALTE</name>
<comment type="caution">
    <text evidence="3">The sequence shown here is derived from an EMBL/GenBank/DDBJ whole genome shotgun (WGS) entry which is preliminary data.</text>
</comment>
<keyword evidence="2" id="KW-0732">Signal</keyword>
<proteinExistence type="predicted"/>
<dbReference type="Proteomes" id="UP001409585">
    <property type="component" value="Unassembled WGS sequence"/>
</dbReference>
<evidence type="ECO:0008006" key="5">
    <source>
        <dbReference type="Google" id="ProtNLM"/>
    </source>
</evidence>
<protein>
    <recommendedName>
        <fullName evidence="5">Pentapeptide MXKDX repeat protein</fullName>
    </recommendedName>
</protein>
<accession>A0AAV3U2L3</accession>
<feature type="signal peptide" evidence="2">
    <location>
        <begin position="1"/>
        <end position="23"/>
    </location>
</feature>
<reference evidence="4" key="1">
    <citation type="journal article" date="2019" name="Int. J. Syst. Evol. Microbiol.">
        <title>The Global Catalogue of Microorganisms (GCM) 10K type strain sequencing project: providing services to taxonomists for standard genome sequencing and annotation.</title>
        <authorList>
            <consortium name="The Broad Institute Genomics Platform"/>
            <consortium name="The Broad Institute Genome Sequencing Center for Infectious Disease"/>
            <person name="Wu L."/>
            <person name="Ma J."/>
        </authorList>
    </citation>
    <scope>NUCLEOTIDE SEQUENCE [LARGE SCALE GENOMIC DNA]</scope>
    <source>
        <strain evidence="4">JCM 19134</strain>
    </source>
</reference>
<keyword evidence="4" id="KW-1185">Reference proteome</keyword>
<feature type="compositionally biased region" description="Basic and acidic residues" evidence="1">
    <location>
        <begin position="24"/>
        <end position="49"/>
    </location>
</feature>
<evidence type="ECO:0000313" key="4">
    <source>
        <dbReference type="Proteomes" id="UP001409585"/>
    </source>
</evidence>
<dbReference type="AlphaFoldDB" id="A0AAV3U2L3"/>
<evidence type="ECO:0000256" key="2">
    <source>
        <dbReference type="SAM" id="SignalP"/>
    </source>
</evidence>
<feature type="chain" id="PRO_5043360288" description="Pentapeptide MXKDX repeat protein" evidence="2">
    <location>
        <begin position="24"/>
        <end position="96"/>
    </location>
</feature>
<organism evidence="3 4">
    <name type="scientific">Halioxenophilus aromaticivorans</name>
    <dbReference type="NCBI Taxonomy" id="1306992"/>
    <lineage>
        <taxon>Bacteria</taxon>
        <taxon>Pseudomonadati</taxon>
        <taxon>Pseudomonadota</taxon>
        <taxon>Gammaproteobacteria</taxon>
        <taxon>Alteromonadales</taxon>
        <taxon>Alteromonadaceae</taxon>
        <taxon>Halioxenophilus</taxon>
    </lineage>
</organism>
<sequence length="96" mass="11036">MNMKLTPPILLITLFTTVMSAQAHDPKEHMKDAEKPDCSAMKDMDHSKMDMDDPVMQAMMKKCMKDMHHGKDKSESDSDHAHDDNNSEDEHAERQH</sequence>
<gene>
    <name evidence="3" type="ORF">GCM10025791_23440</name>
</gene>
<evidence type="ECO:0000313" key="3">
    <source>
        <dbReference type="EMBL" id="GAA4943921.1"/>
    </source>
</evidence>